<dbReference type="Gene3D" id="3.40.190.290">
    <property type="match status" value="1"/>
</dbReference>
<organism evidence="6 7">
    <name type="scientific">Asaia bogorensis</name>
    <dbReference type="NCBI Taxonomy" id="91915"/>
    <lineage>
        <taxon>Bacteria</taxon>
        <taxon>Pseudomonadati</taxon>
        <taxon>Pseudomonadota</taxon>
        <taxon>Alphaproteobacteria</taxon>
        <taxon>Acetobacterales</taxon>
        <taxon>Acetobacteraceae</taxon>
        <taxon>Asaia</taxon>
    </lineage>
</organism>
<sequence>MFQRCRGRRNIHPERGASNIRIDTIHTYFNMKLAMSHSHLGPFWFIASRLKLRHLQLLAAFSRHSTLLAAAESLGMAQPAASKLIGDLEELMKIRLFRLEGRRMIPTFAGEVLTRHALVMLDELERTRVELNALVDGRIGHVSIGAIDGPVVQSLADMLRIAQDDYPEIELEIRSGPSDSLFQMLIDGQIDIMLGRRPVIPSAHPVSYEEIASEQLVVAAAPDHPLAASGPHTLEALSEFPWILQRRGSRSRQRLEELFLERELPLPTRIVSSDSWMMTLAYITRSQALTLLSAPAAALQSDFGQIAILPIDFSFNVAPWGIMTVRERAPTPAALTVMTLLRQCIPQMSSSPQD</sequence>
<dbReference type="InterPro" id="IPR036390">
    <property type="entry name" value="WH_DNA-bd_sf"/>
</dbReference>
<dbReference type="Pfam" id="PF03466">
    <property type="entry name" value="LysR_substrate"/>
    <property type="match status" value="1"/>
</dbReference>
<dbReference type="PANTHER" id="PTHR30419:SF8">
    <property type="entry name" value="NITROGEN ASSIMILATION TRANSCRIPTIONAL ACTIVATOR-RELATED"/>
    <property type="match status" value="1"/>
</dbReference>
<dbReference type="GO" id="GO:0005829">
    <property type="term" value="C:cytosol"/>
    <property type="evidence" value="ECO:0007669"/>
    <property type="project" value="TreeGrafter"/>
</dbReference>
<dbReference type="GO" id="GO:0003700">
    <property type="term" value="F:DNA-binding transcription factor activity"/>
    <property type="evidence" value="ECO:0007669"/>
    <property type="project" value="InterPro"/>
</dbReference>
<evidence type="ECO:0000313" key="6">
    <source>
        <dbReference type="EMBL" id="CDG39154.1"/>
    </source>
</evidence>
<reference evidence="6 7" key="1">
    <citation type="journal article" date="2014" name="Genome Biol. Evol.">
        <title>Acetic acid bacteria genomes reveal functional traits for adaptation to life in insect guts.</title>
        <authorList>
            <person name="Chouaia B."/>
            <person name="Gaiarsa S."/>
            <person name="Crotti E."/>
            <person name="Comandatore F."/>
            <person name="Degli Esposti M."/>
            <person name="Ricci I."/>
            <person name="Alma A."/>
            <person name="Favia G."/>
            <person name="Bandi C."/>
            <person name="Daffonchio D."/>
        </authorList>
    </citation>
    <scope>NUCLEOTIDE SEQUENCE [LARGE SCALE GENOMIC DNA]</scope>
    <source>
        <strain evidence="6 7">SF2.1</strain>
    </source>
</reference>
<dbReference type="InterPro" id="IPR000847">
    <property type="entry name" value="LysR_HTH_N"/>
</dbReference>
<evidence type="ECO:0000256" key="2">
    <source>
        <dbReference type="ARBA" id="ARBA00023015"/>
    </source>
</evidence>
<feature type="domain" description="HTH lysR-type" evidence="5">
    <location>
        <begin position="50"/>
        <end position="107"/>
    </location>
</feature>
<dbReference type="PROSITE" id="PS50931">
    <property type="entry name" value="HTH_LYSR"/>
    <property type="match status" value="1"/>
</dbReference>
<dbReference type="Gene3D" id="1.10.10.10">
    <property type="entry name" value="Winged helix-like DNA-binding domain superfamily/Winged helix DNA-binding domain"/>
    <property type="match status" value="1"/>
</dbReference>
<proteinExistence type="inferred from homology"/>
<keyword evidence="2" id="KW-0805">Transcription regulation</keyword>
<keyword evidence="4" id="KW-0804">Transcription</keyword>
<dbReference type="Proteomes" id="UP000027583">
    <property type="component" value="Unassembled WGS sequence"/>
</dbReference>
<dbReference type="SUPFAM" id="SSF46785">
    <property type="entry name" value="Winged helix' DNA-binding domain"/>
    <property type="match status" value="1"/>
</dbReference>
<dbReference type="eggNOG" id="COG0583">
    <property type="taxonomic scope" value="Bacteria"/>
</dbReference>
<evidence type="ECO:0000313" key="7">
    <source>
        <dbReference type="Proteomes" id="UP000027583"/>
    </source>
</evidence>
<dbReference type="Pfam" id="PF00126">
    <property type="entry name" value="HTH_1"/>
    <property type="match status" value="1"/>
</dbReference>
<dbReference type="InterPro" id="IPR050950">
    <property type="entry name" value="HTH-type_LysR_regulators"/>
</dbReference>
<dbReference type="AlphaFoldDB" id="A0A060QDF7"/>
<comment type="similarity">
    <text evidence="1">Belongs to the LysR transcriptional regulatory family.</text>
</comment>
<evidence type="ECO:0000256" key="4">
    <source>
        <dbReference type="ARBA" id="ARBA00023163"/>
    </source>
</evidence>
<gene>
    <name evidence="6" type="ORF">ASAP_1109</name>
</gene>
<dbReference type="InterPro" id="IPR036388">
    <property type="entry name" value="WH-like_DNA-bd_sf"/>
</dbReference>
<evidence type="ECO:0000256" key="1">
    <source>
        <dbReference type="ARBA" id="ARBA00009437"/>
    </source>
</evidence>
<accession>A0A060QDF7</accession>
<dbReference type="EMBL" id="CBLX010000009">
    <property type="protein sequence ID" value="CDG39154.1"/>
    <property type="molecule type" value="Genomic_DNA"/>
</dbReference>
<evidence type="ECO:0000259" key="5">
    <source>
        <dbReference type="PROSITE" id="PS50931"/>
    </source>
</evidence>
<dbReference type="GO" id="GO:0003677">
    <property type="term" value="F:DNA binding"/>
    <property type="evidence" value="ECO:0007669"/>
    <property type="project" value="UniProtKB-KW"/>
</dbReference>
<reference evidence="6 7" key="2">
    <citation type="journal article" date="2014" name="PLoS ONE">
        <title>Evolution of mitochondria reconstructed from the energy metabolism of living bacteria.</title>
        <authorList>
            <person name="Degli Esposti M."/>
            <person name="Chouaia B."/>
            <person name="Comandatore F."/>
            <person name="Crotti E."/>
            <person name="Sassera D."/>
            <person name="Lievens P.M."/>
            <person name="Daffonchio D."/>
            <person name="Bandi C."/>
        </authorList>
    </citation>
    <scope>NUCLEOTIDE SEQUENCE [LARGE SCALE GENOMIC DNA]</scope>
    <source>
        <strain evidence="6 7">SF2.1</strain>
    </source>
</reference>
<keyword evidence="3" id="KW-0238">DNA-binding</keyword>
<name>A0A060QDF7_9PROT</name>
<protein>
    <submittedName>
        <fullName evidence="6">Transcriptional regulator, LysR family</fullName>
    </submittedName>
</protein>
<comment type="caution">
    <text evidence="6">The sequence shown here is derived from an EMBL/GenBank/DDBJ whole genome shotgun (WGS) entry which is preliminary data.</text>
</comment>
<dbReference type="SUPFAM" id="SSF53850">
    <property type="entry name" value="Periplasmic binding protein-like II"/>
    <property type="match status" value="1"/>
</dbReference>
<dbReference type="PANTHER" id="PTHR30419">
    <property type="entry name" value="HTH-TYPE TRANSCRIPTIONAL REGULATOR YBHD"/>
    <property type="match status" value="1"/>
</dbReference>
<dbReference type="InterPro" id="IPR005119">
    <property type="entry name" value="LysR_subst-bd"/>
</dbReference>
<evidence type="ECO:0000256" key="3">
    <source>
        <dbReference type="ARBA" id="ARBA00023125"/>
    </source>
</evidence>